<dbReference type="RefSeq" id="WP_035327530.1">
    <property type="nucleotide sequence ID" value="NZ_APVL01000002.1"/>
</dbReference>
<comment type="caution">
    <text evidence="1">The sequence shown here is derived from an EMBL/GenBank/DDBJ whole genome shotgun (WGS) entry which is preliminary data.</text>
</comment>
<dbReference type="PATRIC" id="fig|1307436.3.peg.930"/>
<gene>
    <name evidence="1" type="ORF">PBF_04320</name>
</gene>
<reference evidence="2" key="1">
    <citation type="submission" date="2013-03" db="EMBL/GenBank/DDBJ databases">
        <title>Draft genome sequence of Bacillus firmus DS1.</title>
        <authorList>
            <person name="Peng D."/>
            <person name="Zhu L."/>
            <person name="Sun M."/>
        </authorList>
    </citation>
    <scope>NUCLEOTIDE SEQUENCE [LARGE SCALE GENOMIC DNA]</scope>
    <source>
        <strain evidence="2">DS1</strain>
    </source>
</reference>
<evidence type="ECO:0000313" key="2">
    <source>
        <dbReference type="Proteomes" id="UP000019270"/>
    </source>
</evidence>
<sequence length="78" mass="9290">MVGKPYPEESTYRWVFVSIKLIYFRNTKINEGRKTALTVSLDDGEREEKYLDLKKPYPHHIPPFLNILTKQTSFYTVH</sequence>
<dbReference type="EMBL" id="APVL01000002">
    <property type="protein sequence ID" value="EWG12733.1"/>
    <property type="molecule type" value="Genomic_DNA"/>
</dbReference>
<organism evidence="1 2">
    <name type="scientific">Cytobacillus firmus DS1</name>
    <dbReference type="NCBI Taxonomy" id="1307436"/>
    <lineage>
        <taxon>Bacteria</taxon>
        <taxon>Bacillati</taxon>
        <taxon>Bacillota</taxon>
        <taxon>Bacilli</taxon>
        <taxon>Bacillales</taxon>
        <taxon>Bacillaceae</taxon>
        <taxon>Cytobacillus</taxon>
    </lineage>
</organism>
<name>W7L2V1_CYTFI</name>
<dbReference type="Proteomes" id="UP000019270">
    <property type="component" value="Unassembled WGS sequence"/>
</dbReference>
<protein>
    <submittedName>
        <fullName evidence="1">Uncharacterized protein</fullName>
    </submittedName>
</protein>
<evidence type="ECO:0000313" key="1">
    <source>
        <dbReference type="EMBL" id="EWG12733.1"/>
    </source>
</evidence>
<proteinExistence type="predicted"/>
<dbReference type="AlphaFoldDB" id="W7L2V1"/>
<accession>W7L2V1</accession>
<reference evidence="1 2" key="2">
    <citation type="journal article" date="2016" name="Sci. Rep.">
        <title>A novel serine protease, Sep1, from Bacillus firmus DS-1 has nematicidal activity and degrades multiple intestinal-associated nematode proteins.</title>
        <authorList>
            <person name="Geng C."/>
            <person name="Nie X."/>
            <person name="Tang Z."/>
            <person name="Zhang Y."/>
            <person name="Lin J."/>
            <person name="Sun M."/>
            <person name="Peng D."/>
        </authorList>
    </citation>
    <scope>NUCLEOTIDE SEQUENCE [LARGE SCALE GENOMIC DNA]</scope>
    <source>
        <strain evidence="1 2">DS1</strain>
    </source>
</reference>